<feature type="transmembrane region" description="Helical" evidence="9">
    <location>
        <begin position="355"/>
        <end position="376"/>
    </location>
</feature>
<evidence type="ECO:0000256" key="7">
    <source>
        <dbReference type="ARBA" id="ARBA00023065"/>
    </source>
</evidence>
<keyword evidence="8 9" id="KW-0472">Membrane</keyword>
<feature type="transmembrane region" description="Helical" evidence="9">
    <location>
        <begin position="188"/>
        <end position="210"/>
    </location>
</feature>
<evidence type="ECO:0000256" key="6">
    <source>
        <dbReference type="ARBA" id="ARBA00022989"/>
    </source>
</evidence>
<keyword evidence="4" id="KW-1003">Cell membrane</keyword>
<comment type="similarity">
    <text evidence="2">Belongs to the TrkH potassium transport family.</text>
</comment>
<feature type="transmembrane region" description="Helical" evidence="9">
    <location>
        <begin position="313"/>
        <end position="335"/>
    </location>
</feature>
<feature type="transmembrane region" description="Helical" evidence="9">
    <location>
        <begin position="414"/>
        <end position="436"/>
    </location>
</feature>
<organism evidence="10 11">
    <name type="scientific">Maritimibacter harenae</name>
    <dbReference type="NCBI Taxonomy" id="2606218"/>
    <lineage>
        <taxon>Bacteria</taxon>
        <taxon>Pseudomonadati</taxon>
        <taxon>Pseudomonadota</taxon>
        <taxon>Alphaproteobacteria</taxon>
        <taxon>Rhodobacterales</taxon>
        <taxon>Roseobacteraceae</taxon>
        <taxon>Maritimibacter</taxon>
    </lineage>
</organism>
<evidence type="ECO:0000313" key="11">
    <source>
        <dbReference type="Proteomes" id="UP000467322"/>
    </source>
</evidence>
<dbReference type="RefSeq" id="WP_161351250.1">
    <property type="nucleotide sequence ID" value="NZ_WTUX01000011.1"/>
</dbReference>
<dbReference type="Proteomes" id="UP000467322">
    <property type="component" value="Unassembled WGS sequence"/>
</dbReference>
<dbReference type="PANTHER" id="PTHR32024">
    <property type="entry name" value="TRK SYSTEM POTASSIUM UPTAKE PROTEIN TRKG-RELATED"/>
    <property type="match status" value="1"/>
</dbReference>
<keyword evidence="5 9" id="KW-0812">Transmembrane</keyword>
<feature type="transmembrane region" description="Helical" evidence="9">
    <location>
        <begin position="478"/>
        <end position="498"/>
    </location>
</feature>
<dbReference type="EMBL" id="WTUX01000011">
    <property type="protein sequence ID" value="MZR13145.1"/>
    <property type="molecule type" value="Genomic_DNA"/>
</dbReference>
<feature type="transmembrane region" description="Helical" evidence="9">
    <location>
        <begin position="243"/>
        <end position="263"/>
    </location>
</feature>
<evidence type="ECO:0000256" key="3">
    <source>
        <dbReference type="ARBA" id="ARBA00022448"/>
    </source>
</evidence>
<evidence type="ECO:0000256" key="4">
    <source>
        <dbReference type="ARBA" id="ARBA00022475"/>
    </source>
</evidence>
<gene>
    <name evidence="10" type="ORF">GQE99_08950</name>
</gene>
<proteinExistence type="inferred from homology"/>
<comment type="subcellular location">
    <subcellularLocation>
        <location evidence="1">Cell membrane</location>
        <topology evidence="1">Multi-pass membrane protein</topology>
    </subcellularLocation>
</comment>
<evidence type="ECO:0000256" key="9">
    <source>
        <dbReference type="SAM" id="Phobius"/>
    </source>
</evidence>
<evidence type="ECO:0000256" key="2">
    <source>
        <dbReference type="ARBA" id="ARBA00009137"/>
    </source>
</evidence>
<dbReference type="Pfam" id="PF02386">
    <property type="entry name" value="TrkH"/>
    <property type="match status" value="1"/>
</dbReference>
<keyword evidence="7" id="KW-0406">Ion transport</keyword>
<dbReference type="InterPro" id="IPR003445">
    <property type="entry name" value="Cat_transpt"/>
</dbReference>
<evidence type="ECO:0000256" key="8">
    <source>
        <dbReference type="ARBA" id="ARBA00023136"/>
    </source>
</evidence>
<evidence type="ECO:0000256" key="1">
    <source>
        <dbReference type="ARBA" id="ARBA00004651"/>
    </source>
</evidence>
<dbReference type="GO" id="GO:0005886">
    <property type="term" value="C:plasma membrane"/>
    <property type="evidence" value="ECO:0007669"/>
    <property type="project" value="UniProtKB-SubCell"/>
</dbReference>
<keyword evidence="11" id="KW-1185">Reference proteome</keyword>
<evidence type="ECO:0000256" key="5">
    <source>
        <dbReference type="ARBA" id="ARBA00022692"/>
    </source>
</evidence>
<feature type="transmembrane region" description="Helical" evidence="9">
    <location>
        <begin position="39"/>
        <end position="60"/>
    </location>
</feature>
<dbReference type="GO" id="GO:0008324">
    <property type="term" value="F:monoatomic cation transmembrane transporter activity"/>
    <property type="evidence" value="ECO:0007669"/>
    <property type="project" value="InterPro"/>
</dbReference>
<feature type="transmembrane region" description="Helical" evidence="9">
    <location>
        <begin position="283"/>
        <end position="301"/>
    </location>
</feature>
<protein>
    <submittedName>
        <fullName evidence="10">TrkH family potassium uptake protein</fullName>
    </submittedName>
</protein>
<accession>A0A845LZC3</accession>
<sequence length="508" mass="53903">MLDALAKLPLLVIVIGLSALAMLLPGAHALAIGDSWVAGTFFLWALLSAILALLLAVAMAGRTRADRPRRHIAGLFFIFVVLPLLLAIPFQQAVRNTTFLNAYVEMVSALTTTGATLFPEPGRLAPSIHLWRATVGWIGGLIMWVSAIAVLAPMALGGFEVRARRIATAGAQITQIEKVADLSSRVRTYAVGLLPIYAGLTAMLWLGQILVGETPFVAICHAMSTMSTSGITPVGGPSGGSGGYGGEVMIAVFLIFAVSRLSFSREGQGAEMVKFTRDPEVRLAGFIVCTVPLFLFLRHFVGAVEVSSDMTIWSGLASLWGSVFTVLSFLTTTGFVSSAWDASQAWSGLSTPGLILMGLALVGGGVATTAGGAKLLRVWALFQHGRRELDKLVHPNSVAGSGSEARHIRRGGAYMAWVFFMLMTLSVAVIMMAFSFTGETFEEAVVLTVASLTTTGPLADLAAAEPIRYNALTTSGKLVLTAAMVLGRLELLAIVALLSPDVWRRRPR</sequence>
<feature type="transmembrane region" description="Helical" evidence="9">
    <location>
        <begin position="135"/>
        <end position="156"/>
    </location>
</feature>
<dbReference type="GO" id="GO:0030001">
    <property type="term" value="P:metal ion transport"/>
    <property type="evidence" value="ECO:0007669"/>
    <property type="project" value="UniProtKB-ARBA"/>
</dbReference>
<keyword evidence="6 9" id="KW-1133">Transmembrane helix</keyword>
<comment type="caution">
    <text evidence="10">The sequence shown here is derived from an EMBL/GenBank/DDBJ whole genome shotgun (WGS) entry which is preliminary data.</text>
</comment>
<feature type="transmembrane region" description="Helical" evidence="9">
    <location>
        <begin position="72"/>
        <end position="90"/>
    </location>
</feature>
<reference evidence="10 11" key="1">
    <citation type="submission" date="2019-12" db="EMBL/GenBank/DDBJ databases">
        <title>Maritimibacter sp. nov. sp. isolated from sea sand.</title>
        <authorList>
            <person name="Kim J."/>
            <person name="Jeong S.E."/>
            <person name="Jung H.S."/>
            <person name="Jeon C.O."/>
        </authorList>
    </citation>
    <scope>NUCLEOTIDE SEQUENCE [LARGE SCALE GENOMIC DNA]</scope>
    <source>
        <strain evidence="10 11">DP07</strain>
    </source>
</reference>
<dbReference type="AlphaFoldDB" id="A0A845LZC3"/>
<keyword evidence="3" id="KW-0813">Transport</keyword>
<dbReference type="PANTHER" id="PTHR32024:SF2">
    <property type="entry name" value="TRK SYSTEM POTASSIUM UPTAKE PROTEIN TRKG-RELATED"/>
    <property type="match status" value="1"/>
</dbReference>
<evidence type="ECO:0000313" key="10">
    <source>
        <dbReference type="EMBL" id="MZR13145.1"/>
    </source>
</evidence>
<name>A0A845LZC3_9RHOB</name>